<sequence length="566" mass="64285">MSDPTWSPDGRYIAFTQKTTVDERDAELDLEWENDPEYEREEPSPRVIGRLVYREHGGYIDGRRQHLYLYDIEAGNVERVTDGAFDWANPDWGNAGTLYGTVRRTGDPDDNLVHDIVAIDVNSGDETTVTQTTGWDPSFSATTDGRIAFRYSDDEEPGPSMRLTEIRVVDRETGEEWTATEGLSRRVYRGCTPVWDDAEESIYVLVPNEGVVRLYELDPQNESEPTLVDTGKTEHIESMSVSNNHVAFVQSTSKAPSDVFVATTEGGEPTRVSRLNDEYLAKRDVQLPEEVWVESEDETDVQGWMLTPPDFDEDETYPAILEIHGGPSIMWTTSGTMWHEFQLLASMGYVVAWCNPRGSTGYGEDHTLAIGGDWGGPDYRDLMAFMDEIAGQTYVDDSNLFVTGGSFGGFMTSWIVGHTNRFSGAVTQRGVYDQIAQYGATDTYHSNEKQLGLPWEDPIKYWESSPVAYADRVKTPTLIIHSEEDYRVPVHNADTLYRFYRKNGVETRYIRYPREGHELSRSGEPGHVVDRLERILRWFNGYSDYHDEPPVVETEETERDWKPTVG</sequence>
<dbReference type="EMBL" id="CP100356">
    <property type="protein sequence ID" value="UTF55702.1"/>
    <property type="molecule type" value="Genomic_DNA"/>
</dbReference>
<dbReference type="InterPro" id="IPR011042">
    <property type="entry name" value="6-blade_b-propeller_TolB-like"/>
</dbReference>
<evidence type="ECO:0000313" key="6">
    <source>
        <dbReference type="Proteomes" id="UP001056855"/>
    </source>
</evidence>
<dbReference type="AlphaFoldDB" id="A0A9E7NFA6"/>
<evidence type="ECO:0000256" key="2">
    <source>
        <dbReference type="ARBA" id="ARBA00022670"/>
    </source>
</evidence>
<evidence type="ECO:0000256" key="1">
    <source>
        <dbReference type="ARBA" id="ARBA00010040"/>
    </source>
</evidence>
<dbReference type="FunFam" id="3.40.50.1820:FF:000028">
    <property type="entry name" value="S9 family peptidase"/>
    <property type="match status" value="1"/>
</dbReference>
<keyword evidence="6" id="KW-1185">Reference proteome</keyword>
<dbReference type="Pfam" id="PF00326">
    <property type="entry name" value="Peptidase_S9"/>
    <property type="match status" value="1"/>
</dbReference>
<proteinExistence type="inferred from homology"/>
<dbReference type="SUPFAM" id="SSF53474">
    <property type="entry name" value="alpha/beta-Hydrolases"/>
    <property type="match status" value="1"/>
</dbReference>
<gene>
    <name evidence="5" type="ORF">NGM29_18585</name>
</gene>
<accession>A0A9E7NFA6</accession>
<dbReference type="InterPro" id="IPR001375">
    <property type="entry name" value="Peptidase_S9_cat"/>
</dbReference>
<keyword evidence="3" id="KW-0378">Hydrolase</keyword>
<dbReference type="GO" id="GO:0006508">
    <property type="term" value="P:proteolysis"/>
    <property type="evidence" value="ECO:0007669"/>
    <property type="project" value="UniProtKB-KW"/>
</dbReference>
<dbReference type="InterPro" id="IPR029058">
    <property type="entry name" value="AB_hydrolase_fold"/>
</dbReference>
<dbReference type="Gene3D" id="2.120.10.30">
    <property type="entry name" value="TolB, C-terminal domain"/>
    <property type="match status" value="1"/>
</dbReference>
<dbReference type="GeneID" id="73292097"/>
<feature type="domain" description="Peptidase S9 prolyl oligopeptidase catalytic" evidence="4">
    <location>
        <begin position="339"/>
        <end position="542"/>
    </location>
</feature>
<reference evidence="5" key="1">
    <citation type="submission" date="2022-06" db="EMBL/GenBank/DDBJ databases">
        <title>Diverse halophilic archaea isolated from saline environments.</title>
        <authorList>
            <person name="Cui H.-L."/>
        </authorList>
    </citation>
    <scope>NUCLEOTIDE SEQUENCE</scope>
    <source>
        <strain evidence="5">WLHS1</strain>
        <plasmid evidence="5">unnamed1</plasmid>
    </source>
</reference>
<evidence type="ECO:0000259" key="4">
    <source>
        <dbReference type="Pfam" id="PF00326"/>
    </source>
</evidence>
<dbReference type="SUPFAM" id="SSF69304">
    <property type="entry name" value="Tricorn protease N-terminal domain"/>
    <property type="match status" value="1"/>
</dbReference>
<protein>
    <submittedName>
        <fullName evidence="5">S9 family peptidase</fullName>
    </submittedName>
</protein>
<evidence type="ECO:0000256" key="3">
    <source>
        <dbReference type="ARBA" id="ARBA00022801"/>
    </source>
</evidence>
<name>A0A9E7NFA6_9EURY</name>
<keyword evidence="2" id="KW-0645">Protease</keyword>
<organism evidence="5 6">
    <name type="scientific">Natronosalvus rutilus</name>
    <dbReference type="NCBI Taxonomy" id="2953753"/>
    <lineage>
        <taxon>Archaea</taxon>
        <taxon>Methanobacteriati</taxon>
        <taxon>Methanobacteriota</taxon>
        <taxon>Stenosarchaea group</taxon>
        <taxon>Halobacteria</taxon>
        <taxon>Halobacteriales</taxon>
        <taxon>Natrialbaceae</taxon>
        <taxon>Natronosalvus</taxon>
    </lineage>
</organism>
<dbReference type="Proteomes" id="UP001056855">
    <property type="component" value="Plasmid unnamed1"/>
</dbReference>
<dbReference type="Gene3D" id="3.40.50.1820">
    <property type="entry name" value="alpha/beta hydrolase"/>
    <property type="match status" value="1"/>
</dbReference>
<dbReference type="GO" id="GO:0004252">
    <property type="term" value="F:serine-type endopeptidase activity"/>
    <property type="evidence" value="ECO:0007669"/>
    <property type="project" value="TreeGrafter"/>
</dbReference>
<evidence type="ECO:0000313" key="5">
    <source>
        <dbReference type="EMBL" id="UTF55702.1"/>
    </source>
</evidence>
<dbReference type="KEGG" id="sawl:NGM29_18585"/>
<dbReference type="RefSeq" id="WP_254161001.1">
    <property type="nucleotide sequence ID" value="NZ_CP100356.1"/>
</dbReference>
<keyword evidence="5" id="KW-0614">Plasmid</keyword>
<comment type="similarity">
    <text evidence="1">Belongs to the peptidase S9C family.</text>
</comment>
<dbReference type="PANTHER" id="PTHR42776:SF4">
    <property type="entry name" value="ACYLAMINO-ACID-RELEASING ENZYME"/>
    <property type="match status" value="1"/>
</dbReference>
<dbReference type="PANTHER" id="PTHR42776">
    <property type="entry name" value="SERINE PEPTIDASE S9 FAMILY MEMBER"/>
    <property type="match status" value="1"/>
</dbReference>
<geneLocation type="plasmid" evidence="5 6">
    <name>unnamed1</name>
</geneLocation>